<dbReference type="InterPro" id="IPR041218">
    <property type="entry name" value="DUF5606"/>
</dbReference>
<dbReference type="OrthoDB" id="675198at2"/>
<feature type="compositionally biased region" description="Basic residues" evidence="1">
    <location>
        <begin position="171"/>
        <end position="185"/>
    </location>
</feature>
<evidence type="ECO:0000259" key="2">
    <source>
        <dbReference type="Pfam" id="PF18347"/>
    </source>
</evidence>
<dbReference type="Pfam" id="PF18347">
    <property type="entry name" value="DUF5606"/>
    <property type="match status" value="1"/>
</dbReference>
<evidence type="ECO:0000256" key="1">
    <source>
        <dbReference type="SAM" id="MobiDB-lite"/>
    </source>
</evidence>
<accession>A0A1G6ZSY3</accession>
<gene>
    <name evidence="4" type="ORF">SAMN05421636_10386</name>
</gene>
<evidence type="ECO:0000259" key="3">
    <source>
        <dbReference type="Pfam" id="PF21186"/>
    </source>
</evidence>
<dbReference type="InterPro" id="IPR049280">
    <property type="entry name" value="DUF6852"/>
</dbReference>
<dbReference type="InterPro" id="IPR049281">
    <property type="entry name" value="BVU_3817-like_C_sf"/>
</dbReference>
<name>A0A1G6ZSY3_9FLAO</name>
<evidence type="ECO:0000313" key="4">
    <source>
        <dbReference type="EMBL" id="SDE05788.1"/>
    </source>
</evidence>
<dbReference type="Proteomes" id="UP000199109">
    <property type="component" value="Unassembled WGS sequence"/>
</dbReference>
<sequence>MTLDKILSIGGKPGLYKLITQTRGGFVAESLLDKKRITVSLRTNVSVLSEIAMYTLEEELPLREVFLKVQEKEDGGKTSISHKDDKLKLEEYFFEVLPNYDEDRVYASDIKKVIQWYNILHENGITDFSDKKAEKSEGESTEKKPQEKKSQEMKSPDTKAVAKKSSNPKSSGKKVAQKNPAARKK</sequence>
<dbReference type="STRING" id="641691.SAMN05421636_10386"/>
<organism evidence="4 5">
    <name type="scientific">Pricia antarctica</name>
    <dbReference type="NCBI Taxonomy" id="641691"/>
    <lineage>
        <taxon>Bacteria</taxon>
        <taxon>Pseudomonadati</taxon>
        <taxon>Bacteroidota</taxon>
        <taxon>Flavobacteriia</taxon>
        <taxon>Flavobacteriales</taxon>
        <taxon>Flavobacteriaceae</taxon>
        <taxon>Pricia</taxon>
    </lineage>
</organism>
<keyword evidence="5" id="KW-1185">Reference proteome</keyword>
<feature type="domain" description="DUF6852" evidence="3">
    <location>
        <begin position="51"/>
        <end position="120"/>
    </location>
</feature>
<dbReference type="Pfam" id="PF21186">
    <property type="entry name" value="DUF6852"/>
    <property type="match status" value="1"/>
</dbReference>
<evidence type="ECO:0000313" key="5">
    <source>
        <dbReference type="Proteomes" id="UP000199109"/>
    </source>
</evidence>
<protein>
    <submittedName>
        <fullName evidence="4">Uncharacterized protein</fullName>
    </submittedName>
</protein>
<feature type="domain" description="DUF5606" evidence="2">
    <location>
        <begin position="3"/>
        <end position="48"/>
    </location>
</feature>
<dbReference type="Gene3D" id="1.10.10.1650">
    <property type="match status" value="1"/>
</dbReference>
<dbReference type="EMBL" id="FNAO01000003">
    <property type="protein sequence ID" value="SDE05788.1"/>
    <property type="molecule type" value="Genomic_DNA"/>
</dbReference>
<dbReference type="AlphaFoldDB" id="A0A1G6ZSY3"/>
<proteinExistence type="predicted"/>
<feature type="region of interest" description="Disordered" evidence="1">
    <location>
        <begin position="130"/>
        <end position="185"/>
    </location>
</feature>
<dbReference type="Gene3D" id="2.30.30.730">
    <property type="match status" value="1"/>
</dbReference>
<feature type="compositionally biased region" description="Basic and acidic residues" evidence="1">
    <location>
        <begin position="130"/>
        <end position="157"/>
    </location>
</feature>
<dbReference type="InterPro" id="IPR049282">
    <property type="entry name" value="BVU_3817_N_sf"/>
</dbReference>
<reference evidence="4 5" key="1">
    <citation type="submission" date="2016-10" db="EMBL/GenBank/DDBJ databases">
        <authorList>
            <person name="de Groot N.N."/>
        </authorList>
    </citation>
    <scope>NUCLEOTIDE SEQUENCE [LARGE SCALE GENOMIC DNA]</scope>
    <source>
        <strain evidence="4 5">DSM 23421</strain>
    </source>
</reference>